<reference evidence="1" key="1">
    <citation type="submission" date="2015-03" db="EMBL/GenBank/DDBJ databases">
        <title>Draft genome sequence of Mizugakiibacter sediminis skMP5.</title>
        <authorList>
            <person name="Watanabe T."/>
            <person name="Kojima H."/>
            <person name="Fukui M."/>
        </authorList>
    </citation>
    <scope>NUCLEOTIDE SEQUENCE</scope>
    <source>
        <strain evidence="1">SkMP5</strain>
    </source>
</reference>
<proteinExistence type="predicted"/>
<gene>
    <name evidence="1" type="ORF">MBSD_1648</name>
</gene>
<name>A0A0U1PA06_9GAMM</name>
<evidence type="ECO:0000313" key="1">
    <source>
        <dbReference type="EMBL" id="GAN45108.1"/>
    </source>
</evidence>
<organism evidence="1">
    <name type="scientific">Mizugakiibacter sediminis</name>
    <dbReference type="NCBI Taxonomy" id="1475481"/>
    <lineage>
        <taxon>Bacteria</taxon>
        <taxon>Pseudomonadati</taxon>
        <taxon>Pseudomonadota</taxon>
        <taxon>Gammaproteobacteria</taxon>
        <taxon>Lysobacterales</taxon>
        <taxon>Rhodanobacteraceae</taxon>
        <taxon>Mizugakiibacter</taxon>
    </lineage>
</organism>
<dbReference type="EMBL" id="DF952379">
    <property type="protein sequence ID" value="GAN45108.1"/>
    <property type="molecule type" value="Genomic_DNA"/>
</dbReference>
<sequence length="90" mass="9596">MLGEIAAVDAHRAAAGRQHAGDHRQRGRLAGAVDAEQAEHLAAVQAQAQILHDLAAGEAPADVVEDEQLGFRVEHHHIVTGRVAKSQPCW</sequence>
<protein>
    <submittedName>
        <fullName evidence="1">Uncharacterized protein</fullName>
    </submittedName>
</protein>
<dbReference type="HOGENOM" id="CLU_2437566_0_0_6"/>
<dbReference type="AlphaFoldDB" id="A0A0U1PA06"/>
<accession>A0A0U1PA06</accession>